<sequence length="99" mass="11051">MQGDRISIDFVFATLRLLKHLKDLDVNDYLFGRIEFWKLWDALPAEIESLSFKSSIPPAVFPLPEPLPEANKSLKVLRAGGVTTVNGLLTLLGIFPNLT</sequence>
<name>A0A9P6EWE7_9FUNG</name>
<protein>
    <submittedName>
        <fullName evidence="1">Uncharacterized protein</fullName>
    </submittedName>
</protein>
<dbReference type="AlphaFoldDB" id="A0A9P6EWE7"/>
<proteinExistence type="predicted"/>
<dbReference type="EMBL" id="JAAAXW010000526">
    <property type="protein sequence ID" value="KAF9536858.1"/>
    <property type="molecule type" value="Genomic_DNA"/>
</dbReference>
<reference evidence="1" key="1">
    <citation type="journal article" date="2020" name="Fungal Divers.">
        <title>Resolving the Mortierellaceae phylogeny through synthesis of multi-gene phylogenetics and phylogenomics.</title>
        <authorList>
            <person name="Vandepol N."/>
            <person name="Liber J."/>
            <person name="Desiro A."/>
            <person name="Na H."/>
            <person name="Kennedy M."/>
            <person name="Barry K."/>
            <person name="Grigoriev I.V."/>
            <person name="Miller A.N."/>
            <person name="O'Donnell K."/>
            <person name="Stajich J.E."/>
            <person name="Bonito G."/>
        </authorList>
    </citation>
    <scope>NUCLEOTIDE SEQUENCE</scope>
    <source>
        <strain evidence="1">NRRL 2591</strain>
    </source>
</reference>
<gene>
    <name evidence="1" type="ORF">EC957_009516</name>
</gene>
<evidence type="ECO:0000313" key="1">
    <source>
        <dbReference type="EMBL" id="KAF9536858.1"/>
    </source>
</evidence>
<accession>A0A9P6EWE7</accession>
<comment type="caution">
    <text evidence="1">The sequence shown here is derived from an EMBL/GenBank/DDBJ whole genome shotgun (WGS) entry which is preliminary data.</text>
</comment>
<evidence type="ECO:0000313" key="2">
    <source>
        <dbReference type="Proteomes" id="UP000723463"/>
    </source>
</evidence>
<organism evidence="1 2">
    <name type="scientific">Mortierella hygrophila</name>
    <dbReference type="NCBI Taxonomy" id="979708"/>
    <lineage>
        <taxon>Eukaryota</taxon>
        <taxon>Fungi</taxon>
        <taxon>Fungi incertae sedis</taxon>
        <taxon>Mucoromycota</taxon>
        <taxon>Mortierellomycotina</taxon>
        <taxon>Mortierellomycetes</taxon>
        <taxon>Mortierellales</taxon>
        <taxon>Mortierellaceae</taxon>
        <taxon>Mortierella</taxon>
    </lineage>
</organism>
<dbReference type="Proteomes" id="UP000723463">
    <property type="component" value="Unassembled WGS sequence"/>
</dbReference>
<keyword evidence="2" id="KW-1185">Reference proteome</keyword>